<feature type="compositionally biased region" description="Basic and acidic residues" evidence="6">
    <location>
        <begin position="180"/>
        <end position="194"/>
    </location>
</feature>
<dbReference type="FunFam" id="3.40.30.10:FF:000010">
    <property type="entry name" value="Glutathione peroxidase"/>
    <property type="match status" value="1"/>
</dbReference>
<dbReference type="PANTHER" id="PTHR11592">
    <property type="entry name" value="GLUTATHIONE PEROXIDASE"/>
    <property type="match status" value="1"/>
</dbReference>
<keyword evidence="2 5" id="KW-0575">Peroxidase</keyword>
<comment type="similarity">
    <text evidence="1 5">Belongs to the glutathione peroxidase family.</text>
</comment>
<evidence type="ECO:0000256" key="2">
    <source>
        <dbReference type="ARBA" id="ARBA00022559"/>
    </source>
</evidence>
<dbReference type="InterPro" id="IPR029760">
    <property type="entry name" value="GPX_CS"/>
</dbReference>
<dbReference type="InterPro" id="IPR029759">
    <property type="entry name" value="GPX_AS"/>
</dbReference>
<accession>A0A1Y2FFT6</accession>
<evidence type="ECO:0000313" key="9">
    <source>
        <dbReference type="Proteomes" id="UP000193920"/>
    </source>
</evidence>
<dbReference type="PROSITE" id="PS00460">
    <property type="entry name" value="GLUTATHIONE_PEROXID_1"/>
    <property type="match status" value="1"/>
</dbReference>
<dbReference type="PRINTS" id="PR01011">
    <property type="entry name" value="GLUTPROXDASE"/>
</dbReference>
<reference evidence="8 9" key="1">
    <citation type="submission" date="2016-08" db="EMBL/GenBank/DDBJ databases">
        <title>A Parts List for Fungal Cellulosomes Revealed by Comparative Genomics.</title>
        <authorList>
            <consortium name="DOE Joint Genome Institute"/>
            <person name="Haitjema C.H."/>
            <person name="Gilmore S.P."/>
            <person name="Henske J.K."/>
            <person name="Solomon K.V."/>
            <person name="De Groot R."/>
            <person name="Kuo A."/>
            <person name="Mondo S.J."/>
            <person name="Salamov A.A."/>
            <person name="Labutti K."/>
            <person name="Zhao Z."/>
            <person name="Chiniquy J."/>
            <person name="Barry K."/>
            <person name="Brewer H.M."/>
            <person name="Purvine S.O."/>
            <person name="Wright A.T."/>
            <person name="Boxma B."/>
            <person name="Van Alen T."/>
            <person name="Hackstein J.H."/>
            <person name="Baker S.E."/>
            <person name="Grigoriev I.V."/>
            <person name="O'Malley M.A."/>
        </authorList>
    </citation>
    <scope>NUCLEOTIDE SEQUENCE [LARGE SCALE GENOMIC DNA]</scope>
    <source>
        <strain evidence="8 9">G1</strain>
    </source>
</reference>
<comment type="catalytic activity">
    <reaction evidence="4">
        <text>a hydroperoxide + [thioredoxin]-dithiol = an alcohol + [thioredoxin]-disulfide + H2O</text>
        <dbReference type="Rhea" id="RHEA:62620"/>
        <dbReference type="Rhea" id="RHEA-COMP:10698"/>
        <dbReference type="Rhea" id="RHEA-COMP:10700"/>
        <dbReference type="ChEBI" id="CHEBI:15377"/>
        <dbReference type="ChEBI" id="CHEBI:29950"/>
        <dbReference type="ChEBI" id="CHEBI:30879"/>
        <dbReference type="ChEBI" id="CHEBI:35924"/>
        <dbReference type="ChEBI" id="CHEBI:50058"/>
        <dbReference type="EC" id="1.11.1.24"/>
    </reaction>
</comment>
<dbReference type="CDD" id="cd00340">
    <property type="entry name" value="GSH_Peroxidase"/>
    <property type="match status" value="1"/>
</dbReference>
<dbReference type="AlphaFoldDB" id="A0A1Y2FFT6"/>
<dbReference type="OrthoDB" id="446890at2759"/>
<evidence type="ECO:0000259" key="7">
    <source>
        <dbReference type="PROSITE" id="PS51352"/>
    </source>
</evidence>
<evidence type="ECO:0000256" key="6">
    <source>
        <dbReference type="SAM" id="MobiDB-lite"/>
    </source>
</evidence>
<sequence length="231" mass="26805">MSIYDIKVNDRKGKEISLSDYKDKVLLIVNTATRCGNTKQYAYLEELYEKYHNKGFEILDFPCNQFGGQAPGTEDEIHEFCVLKYNTTFDQFQKIKVNGPNASPLFIFLKEKIQQDLDIGDIRWNFTKFLINKKGEVVARYPPKCTPDLFEDKIRELLNITKAKDETVEVKTENPKKLIKENSKANEADSEKKISITPRRTSARIANRIAKEMNKSENKINNKTAKRKRNN</sequence>
<evidence type="ECO:0000256" key="4">
    <source>
        <dbReference type="ARBA" id="ARBA00049091"/>
    </source>
</evidence>
<evidence type="ECO:0000256" key="1">
    <source>
        <dbReference type="ARBA" id="ARBA00006926"/>
    </source>
</evidence>
<feature type="region of interest" description="Disordered" evidence="6">
    <location>
        <begin position="180"/>
        <end position="231"/>
    </location>
</feature>
<dbReference type="InterPro" id="IPR013766">
    <property type="entry name" value="Thioredoxin_domain"/>
</dbReference>
<dbReference type="PROSITE" id="PS00763">
    <property type="entry name" value="GLUTATHIONE_PEROXID_2"/>
    <property type="match status" value="1"/>
</dbReference>
<gene>
    <name evidence="8" type="ORF">LY90DRAFT_448915</name>
</gene>
<dbReference type="STRING" id="1754190.A0A1Y2FFT6"/>
<keyword evidence="3 5" id="KW-0560">Oxidoreductase</keyword>
<evidence type="ECO:0000313" key="8">
    <source>
        <dbReference type="EMBL" id="ORY82820.1"/>
    </source>
</evidence>
<dbReference type="Proteomes" id="UP000193920">
    <property type="component" value="Unassembled WGS sequence"/>
</dbReference>
<dbReference type="InterPro" id="IPR000889">
    <property type="entry name" value="Glutathione_peroxidase"/>
</dbReference>
<dbReference type="GO" id="GO:0034599">
    <property type="term" value="P:cellular response to oxidative stress"/>
    <property type="evidence" value="ECO:0007669"/>
    <property type="project" value="TreeGrafter"/>
</dbReference>
<dbReference type="PANTHER" id="PTHR11592:SF78">
    <property type="entry name" value="GLUTATHIONE PEROXIDASE"/>
    <property type="match status" value="1"/>
</dbReference>
<comment type="caution">
    <text evidence="8">The sequence shown here is derived from an EMBL/GenBank/DDBJ whole genome shotgun (WGS) entry which is preliminary data.</text>
</comment>
<dbReference type="InterPro" id="IPR036249">
    <property type="entry name" value="Thioredoxin-like_sf"/>
</dbReference>
<dbReference type="PROSITE" id="PS51355">
    <property type="entry name" value="GLUTATHIONE_PEROXID_3"/>
    <property type="match status" value="1"/>
</dbReference>
<proteinExistence type="inferred from homology"/>
<dbReference type="Gene3D" id="3.40.30.10">
    <property type="entry name" value="Glutaredoxin"/>
    <property type="match status" value="1"/>
</dbReference>
<dbReference type="PROSITE" id="PS51352">
    <property type="entry name" value="THIOREDOXIN_2"/>
    <property type="match status" value="1"/>
</dbReference>
<dbReference type="Pfam" id="PF00255">
    <property type="entry name" value="GSHPx"/>
    <property type="match status" value="1"/>
</dbReference>
<feature type="compositionally biased region" description="Basic and acidic residues" evidence="6">
    <location>
        <begin position="209"/>
        <end position="220"/>
    </location>
</feature>
<organism evidence="8 9">
    <name type="scientific">Neocallimastix californiae</name>
    <dbReference type="NCBI Taxonomy" id="1754190"/>
    <lineage>
        <taxon>Eukaryota</taxon>
        <taxon>Fungi</taxon>
        <taxon>Fungi incertae sedis</taxon>
        <taxon>Chytridiomycota</taxon>
        <taxon>Chytridiomycota incertae sedis</taxon>
        <taxon>Neocallimastigomycetes</taxon>
        <taxon>Neocallimastigales</taxon>
        <taxon>Neocallimastigaceae</taxon>
        <taxon>Neocallimastix</taxon>
    </lineage>
</organism>
<evidence type="ECO:0000256" key="5">
    <source>
        <dbReference type="RuleBase" id="RU000499"/>
    </source>
</evidence>
<name>A0A1Y2FFT6_9FUNG</name>
<protein>
    <recommendedName>
        <fullName evidence="5">Glutathione peroxidase</fullName>
    </recommendedName>
</protein>
<feature type="domain" description="Thioredoxin" evidence="7">
    <location>
        <begin position="1"/>
        <end position="159"/>
    </location>
</feature>
<evidence type="ECO:0000256" key="3">
    <source>
        <dbReference type="ARBA" id="ARBA00023002"/>
    </source>
</evidence>
<dbReference type="GO" id="GO:0140824">
    <property type="term" value="F:thioredoxin-dependent peroxiredoxin activity"/>
    <property type="evidence" value="ECO:0007669"/>
    <property type="project" value="UniProtKB-EC"/>
</dbReference>
<dbReference type="EMBL" id="MCOG01000008">
    <property type="protein sequence ID" value="ORY82820.1"/>
    <property type="molecule type" value="Genomic_DNA"/>
</dbReference>
<dbReference type="SUPFAM" id="SSF52833">
    <property type="entry name" value="Thioredoxin-like"/>
    <property type="match status" value="1"/>
</dbReference>
<keyword evidence="9" id="KW-1185">Reference proteome</keyword>